<sequence length="1097" mass="120449">MSLAAAVLPLAKPHATLELTSPPPLPEPLSISVPMCMSPEPEQGPTPEPSPEGEPEPARVPETEGAVQVGENDVEIERSSTDVPRPPSPPAGVQSDSSLNMEVVSAPDAEIEESPQAERESATVDDRARSVESDKHPVGHLGVPPAREASTGVDERADDVAPAAATFAEMSGLLSLDERNRAAVERVLAKSEIHQTARRLQIRVSYAAFKVKHGWADKKFSEVQTLYRAMTESSSPTRLRENTKRRFSQTAADLQAAEIILSLAGGGMQAPDAPFFAASTPAFAHPTPPALLTTMPSVSAVPRHAEDIGDDRIQRLVSLAAVELGNFHSARHGENQLLLGLGHHQGGRPVRDAGAEETRVAKWEDDDRAEEIEGDSETRHCDGADKLIKIEREDSPDFEIIGDFVWRQPRPSPYDRPTRGGAQQQGVNARDRLSHFKPRREILRSASSFSAAYFTDTSIHPRPSEKHIAGQMRLGIEPAPRPKKPTPAPARASTATGASSASPQGLPWHSNTTGALWAFQGMRPRAPTGPVRQRATVPGAGQPIAPKCRAYASTDIQHAAQPQGAAIYYTVPSNPAVTTESFEHHQPIHAQQSHPTPQNATRQFHHQPHLRQTKDDARHTSSVADLRQEEQLKRSNSQGSPPQQQQRHYHHRHHQHHHYQPRAPYTHPQQYRTASSSAARGTPPPSSGAAAVPRRPSHHVGHTVHKTTHTHTSTGGGTTTHHPAPRCYAPAVARVHSYIAPPTPTRRARETALEEPSTASADVVKKHPTHPPPHHHAAHPHHPHSSHSSAHLRLRTPDDSSPTVCPEGGKGEGRVDAWDAMQRAIEDDKEQEMQRGRWRAGREAIGICLDGPGVDRRLIYPLSFSFPIFLSATIFDISVVVGGRDSLLPRPPIIQGRPVLIRAREDEHTRGHGGNGCKFQSFGDFFRKARRSFLRKGRKKESRANDRGAGIGCGVMYVMRTHTRFLPRSLSATPVHWSRGKRCPPKKVRTFFQRVRNVLVGMWVLVAEERYLEGVAFGFLIEKLTQSSARRIAKKLVPSQSSCLIPSTRPRLDGIPIERCVLQGEIHDLIVEQFREHILAWTSLVVLEGVAVHEAVH</sequence>
<gene>
    <name evidence="10" type="ORF">BDK51DRAFT_29028</name>
</gene>
<dbReference type="AlphaFoldDB" id="A0A4P9WNG8"/>
<evidence type="ECO:0000256" key="8">
    <source>
        <dbReference type="ARBA" id="ARBA00023242"/>
    </source>
</evidence>
<accession>A0A4P9WNG8</accession>
<evidence type="ECO:0000256" key="7">
    <source>
        <dbReference type="ARBA" id="ARBA00023163"/>
    </source>
</evidence>
<feature type="compositionally biased region" description="Pro residues" evidence="9">
    <location>
        <begin position="42"/>
        <end position="52"/>
    </location>
</feature>
<proteinExistence type="inferred from homology"/>
<evidence type="ECO:0000256" key="5">
    <source>
        <dbReference type="ARBA" id="ARBA00022491"/>
    </source>
</evidence>
<feature type="compositionally biased region" description="Basic residues" evidence="9">
    <location>
        <begin position="766"/>
        <end position="794"/>
    </location>
</feature>
<feature type="compositionally biased region" description="Polar residues" evidence="9">
    <location>
        <begin position="589"/>
        <end position="602"/>
    </location>
</feature>
<keyword evidence="7" id="KW-0804">Transcription</keyword>
<comment type="similarity">
    <text evidence="3">Belongs to the WHI5/NRM1 family.</text>
</comment>
<evidence type="ECO:0000256" key="4">
    <source>
        <dbReference type="ARBA" id="ARBA00022490"/>
    </source>
</evidence>
<evidence type="ECO:0000256" key="9">
    <source>
        <dbReference type="SAM" id="MobiDB-lite"/>
    </source>
</evidence>
<keyword evidence="6" id="KW-0805">Transcription regulation</keyword>
<feature type="region of interest" description="Disordered" evidence="9">
    <location>
        <begin position="407"/>
        <end position="431"/>
    </location>
</feature>
<feature type="region of interest" description="Disordered" evidence="9">
    <location>
        <begin position="1"/>
        <end position="154"/>
    </location>
</feature>
<feature type="region of interest" description="Disordered" evidence="9">
    <location>
        <begin position="739"/>
        <end position="814"/>
    </location>
</feature>
<keyword evidence="4" id="KW-0963">Cytoplasm</keyword>
<dbReference type="Pfam" id="PF08528">
    <property type="entry name" value="Whi5"/>
    <property type="match status" value="1"/>
</dbReference>
<evidence type="ECO:0000256" key="3">
    <source>
        <dbReference type="ARBA" id="ARBA00006922"/>
    </source>
</evidence>
<evidence type="ECO:0000313" key="11">
    <source>
        <dbReference type="Proteomes" id="UP000269721"/>
    </source>
</evidence>
<keyword evidence="11" id="KW-1185">Reference proteome</keyword>
<feature type="compositionally biased region" description="Basic and acidic residues" evidence="9">
    <location>
        <begin position="116"/>
        <end position="137"/>
    </location>
</feature>
<comment type="subcellular location">
    <subcellularLocation>
        <location evidence="2">Cytoplasm</location>
    </subcellularLocation>
    <subcellularLocation>
        <location evidence="1">Nucleus</location>
    </subcellularLocation>
</comment>
<feature type="compositionally biased region" description="Basic residues" evidence="9">
    <location>
        <begin position="695"/>
        <end position="709"/>
    </location>
</feature>
<dbReference type="OrthoDB" id="2163364at2759"/>
<feature type="region of interest" description="Disordered" evidence="9">
    <location>
        <begin position="579"/>
        <end position="725"/>
    </location>
</feature>
<name>A0A4P9WNG8_9FUNG</name>
<evidence type="ECO:0000313" key="10">
    <source>
        <dbReference type="EMBL" id="RKO94671.1"/>
    </source>
</evidence>
<organism evidence="10 11">
    <name type="scientific">Blyttiomyces helicus</name>
    <dbReference type="NCBI Taxonomy" id="388810"/>
    <lineage>
        <taxon>Eukaryota</taxon>
        <taxon>Fungi</taxon>
        <taxon>Fungi incertae sedis</taxon>
        <taxon>Chytridiomycota</taxon>
        <taxon>Chytridiomycota incertae sedis</taxon>
        <taxon>Chytridiomycetes</taxon>
        <taxon>Chytridiomycetes incertae sedis</taxon>
        <taxon>Blyttiomyces</taxon>
    </lineage>
</organism>
<evidence type="ECO:0000256" key="6">
    <source>
        <dbReference type="ARBA" id="ARBA00023015"/>
    </source>
</evidence>
<protein>
    <submittedName>
        <fullName evidence="10">Uncharacterized protein</fullName>
    </submittedName>
</protein>
<evidence type="ECO:0000256" key="2">
    <source>
        <dbReference type="ARBA" id="ARBA00004496"/>
    </source>
</evidence>
<dbReference type="GO" id="GO:0005737">
    <property type="term" value="C:cytoplasm"/>
    <property type="evidence" value="ECO:0007669"/>
    <property type="project" value="UniProtKB-SubCell"/>
</dbReference>
<dbReference type="InterPro" id="IPR013734">
    <property type="entry name" value="TF_Nrm1/Whi5"/>
</dbReference>
<feature type="region of interest" description="Disordered" evidence="9">
    <location>
        <begin position="476"/>
        <end position="511"/>
    </location>
</feature>
<keyword evidence="8" id="KW-0539">Nucleus</keyword>
<feature type="compositionally biased region" description="Low complexity" evidence="9">
    <location>
        <begin position="489"/>
        <end position="503"/>
    </location>
</feature>
<evidence type="ECO:0000256" key="1">
    <source>
        <dbReference type="ARBA" id="ARBA00004123"/>
    </source>
</evidence>
<feature type="compositionally biased region" description="Polar residues" evidence="9">
    <location>
        <begin position="667"/>
        <end position="679"/>
    </location>
</feature>
<dbReference type="GO" id="GO:0005634">
    <property type="term" value="C:nucleus"/>
    <property type="evidence" value="ECO:0007669"/>
    <property type="project" value="UniProtKB-SubCell"/>
</dbReference>
<feature type="compositionally biased region" description="Basic residues" evidence="9">
    <location>
        <begin position="647"/>
        <end position="660"/>
    </location>
</feature>
<dbReference type="Proteomes" id="UP000269721">
    <property type="component" value="Unassembled WGS sequence"/>
</dbReference>
<keyword evidence="5" id="KW-0678">Repressor</keyword>
<reference evidence="11" key="1">
    <citation type="journal article" date="2018" name="Nat. Microbiol.">
        <title>Leveraging single-cell genomics to expand the fungal tree of life.</title>
        <authorList>
            <person name="Ahrendt S.R."/>
            <person name="Quandt C.A."/>
            <person name="Ciobanu D."/>
            <person name="Clum A."/>
            <person name="Salamov A."/>
            <person name="Andreopoulos B."/>
            <person name="Cheng J.F."/>
            <person name="Woyke T."/>
            <person name="Pelin A."/>
            <person name="Henrissat B."/>
            <person name="Reynolds N.K."/>
            <person name="Benny G.L."/>
            <person name="Smith M.E."/>
            <person name="James T.Y."/>
            <person name="Grigoriev I.V."/>
        </authorList>
    </citation>
    <scope>NUCLEOTIDE SEQUENCE [LARGE SCALE GENOMIC DNA]</scope>
</reference>
<dbReference type="EMBL" id="KZ993840">
    <property type="protein sequence ID" value="RKO94671.1"/>
    <property type="molecule type" value="Genomic_DNA"/>
</dbReference>
<feature type="compositionally biased region" description="Low complexity" evidence="9">
    <location>
        <begin position="637"/>
        <end position="646"/>
    </location>
</feature>